<reference evidence="3" key="2">
    <citation type="submission" date="2010-04" db="EMBL/GenBank/DDBJ databases">
        <authorList>
            <person name="Buell R."/>
            <person name="Hamilton J."/>
            <person name="Hostetler J."/>
        </authorList>
    </citation>
    <scope>NUCLEOTIDE SEQUENCE [LARGE SCALE GENOMIC DNA]</scope>
    <source>
        <strain evidence="3">DAOM:BR144</strain>
    </source>
</reference>
<name>K3WYR0_GLOUD</name>
<dbReference type="InParanoid" id="K3WYR0"/>
<dbReference type="VEuPathDB" id="FungiDB:PYU1_G010089"/>
<sequence>MYWARYDPVPGQQPALNDDGEPQSPKTQQTVIKVFAVLRNEFLLLYRDSHKSMRRNTGPLIQIAVERSGRSMDGAFHVFDPNGEEMELHLYDRNDKEIVRRWETALEQAVERTQSYLASLEVKVEHLPRNSMYRGTLHDFRSQRPSFRQSTHETIKSLTSTRSFRASIALGSRLRASIHRSSSVPSTHP</sequence>
<feature type="region of interest" description="Disordered" evidence="1">
    <location>
        <begin position="1"/>
        <end position="27"/>
    </location>
</feature>
<dbReference type="EnsemblProtists" id="PYU1_T010109">
    <property type="protein sequence ID" value="PYU1_T010109"/>
    <property type="gene ID" value="PYU1_G010089"/>
</dbReference>
<protein>
    <recommendedName>
        <fullName evidence="4">PH domain-containing protein</fullName>
    </recommendedName>
</protein>
<evidence type="ECO:0000313" key="2">
    <source>
        <dbReference type="EnsemblProtists" id="PYU1_T010109"/>
    </source>
</evidence>
<organism evidence="2 3">
    <name type="scientific">Globisporangium ultimum (strain ATCC 200006 / CBS 805.95 / DAOM BR144)</name>
    <name type="common">Pythium ultimum</name>
    <dbReference type="NCBI Taxonomy" id="431595"/>
    <lineage>
        <taxon>Eukaryota</taxon>
        <taxon>Sar</taxon>
        <taxon>Stramenopiles</taxon>
        <taxon>Oomycota</taxon>
        <taxon>Peronosporomycetes</taxon>
        <taxon>Pythiales</taxon>
        <taxon>Pythiaceae</taxon>
        <taxon>Globisporangium</taxon>
    </lineage>
</organism>
<proteinExistence type="predicted"/>
<evidence type="ECO:0000313" key="3">
    <source>
        <dbReference type="Proteomes" id="UP000019132"/>
    </source>
</evidence>
<evidence type="ECO:0008006" key="4">
    <source>
        <dbReference type="Google" id="ProtNLM"/>
    </source>
</evidence>
<keyword evidence="3" id="KW-1185">Reference proteome</keyword>
<dbReference type="Proteomes" id="UP000019132">
    <property type="component" value="Unassembled WGS sequence"/>
</dbReference>
<dbReference type="SUPFAM" id="SSF50729">
    <property type="entry name" value="PH domain-like"/>
    <property type="match status" value="1"/>
</dbReference>
<accession>K3WYR0</accession>
<dbReference type="eggNOG" id="ENOG502S302">
    <property type="taxonomic scope" value="Eukaryota"/>
</dbReference>
<dbReference type="AlphaFoldDB" id="K3WYR0"/>
<reference evidence="3" key="1">
    <citation type="journal article" date="2010" name="Genome Biol.">
        <title>Genome sequence of the necrotrophic plant pathogen Pythium ultimum reveals original pathogenicity mechanisms and effector repertoire.</title>
        <authorList>
            <person name="Levesque C.A."/>
            <person name="Brouwer H."/>
            <person name="Cano L."/>
            <person name="Hamilton J.P."/>
            <person name="Holt C."/>
            <person name="Huitema E."/>
            <person name="Raffaele S."/>
            <person name="Robideau G.P."/>
            <person name="Thines M."/>
            <person name="Win J."/>
            <person name="Zerillo M.M."/>
            <person name="Beakes G.W."/>
            <person name="Boore J.L."/>
            <person name="Busam D."/>
            <person name="Dumas B."/>
            <person name="Ferriera S."/>
            <person name="Fuerstenberg S.I."/>
            <person name="Gachon C.M."/>
            <person name="Gaulin E."/>
            <person name="Govers F."/>
            <person name="Grenville-Briggs L."/>
            <person name="Horner N."/>
            <person name="Hostetler J."/>
            <person name="Jiang R.H."/>
            <person name="Johnson J."/>
            <person name="Krajaejun T."/>
            <person name="Lin H."/>
            <person name="Meijer H.J."/>
            <person name="Moore B."/>
            <person name="Morris P."/>
            <person name="Phuntmart V."/>
            <person name="Puiu D."/>
            <person name="Shetty J."/>
            <person name="Stajich J.E."/>
            <person name="Tripathy S."/>
            <person name="Wawra S."/>
            <person name="van West P."/>
            <person name="Whitty B.R."/>
            <person name="Coutinho P.M."/>
            <person name="Henrissat B."/>
            <person name="Martin F."/>
            <person name="Thomas P.D."/>
            <person name="Tyler B.M."/>
            <person name="De Vries R.P."/>
            <person name="Kamoun S."/>
            <person name="Yandell M."/>
            <person name="Tisserat N."/>
            <person name="Buell C.R."/>
        </authorList>
    </citation>
    <scope>NUCLEOTIDE SEQUENCE</scope>
    <source>
        <strain evidence="3">DAOM:BR144</strain>
    </source>
</reference>
<evidence type="ECO:0000256" key="1">
    <source>
        <dbReference type="SAM" id="MobiDB-lite"/>
    </source>
</evidence>
<dbReference type="HOGENOM" id="CLU_1437115_0_0_1"/>
<reference evidence="2" key="3">
    <citation type="submission" date="2015-02" db="UniProtKB">
        <authorList>
            <consortium name="EnsemblProtists"/>
        </authorList>
    </citation>
    <scope>IDENTIFICATION</scope>
    <source>
        <strain evidence="2">DAOM BR144</strain>
    </source>
</reference>
<dbReference type="EMBL" id="GL376623">
    <property type="status" value="NOT_ANNOTATED_CDS"/>
    <property type="molecule type" value="Genomic_DNA"/>
</dbReference>